<dbReference type="GO" id="GO:0034446">
    <property type="term" value="P:substrate adhesion-dependent cell spreading"/>
    <property type="evidence" value="ECO:0007669"/>
    <property type="project" value="TreeGrafter"/>
</dbReference>
<protein>
    <submittedName>
        <fullName evidence="6">Uncharacterized protein</fullName>
    </submittedName>
</protein>
<evidence type="ECO:0000313" key="6">
    <source>
        <dbReference type="EMBL" id="KGB35034.1"/>
    </source>
</evidence>
<dbReference type="GO" id="GO:0005925">
    <property type="term" value="C:focal adhesion"/>
    <property type="evidence" value="ECO:0007669"/>
    <property type="project" value="TreeGrafter"/>
</dbReference>
<dbReference type="STRING" id="6185.A0A094ZPR5"/>
<dbReference type="EMBL" id="KL250652">
    <property type="protein sequence ID" value="KGB35034.1"/>
    <property type="molecule type" value="Genomic_DNA"/>
</dbReference>
<evidence type="ECO:0000256" key="5">
    <source>
        <dbReference type="ARBA" id="ARBA00023212"/>
    </source>
</evidence>
<reference evidence="6" key="1">
    <citation type="journal article" date="2012" name="Nat. Genet.">
        <title>Whole-genome sequence of Schistosoma haematobium.</title>
        <authorList>
            <person name="Young N.D."/>
            <person name="Jex A.R."/>
            <person name="Li B."/>
            <person name="Liu S."/>
            <person name="Yang L."/>
            <person name="Xiong Z."/>
            <person name="Li Y."/>
            <person name="Cantacessi C."/>
            <person name="Hall R.S."/>
            <person name="Xu X."/>
            <person name="Chen F."/>
            <person name="Wu X."/>
            <person name="Zerlotini A."/>
            <person name="Oliveira G."/>
            <person name="Hofmann A."/>
            <person name="Zhang G."/>
            <person name="Fang X."/>
            <person name="Kang Y."/>
            <person name="Campbell B.E."/>
            <person name="Loukas A."/>
            <person name="Ranganathan S."/>
            <person name="Rollinson D."/>
            <person name="Rinaldi G."/>
            <person name="Brindley P.J."/>
            <person name="Yang H."/>
            <person name="Wang J."/>
            <person name="Wang J."/>
            <person name="Gasser R.B."/>
        </authorList>
    </citation>
    <scope>NUCLEOTIDE SEQUENCE [LARGE SCALE GENOMIC DNA]</scope>
</reference>
<evidence type="ECO:0000256" key="2">
    <source>
        <dbReference type="ARBA" id="ARBA00022490"/>
    </source>
</evidence>
<dbReference type="GO" id="GO:0030036">
    <property type="term" value="P:actin cytoskeleton organization"/>
    <property type="evidence" value="ECO:0007669"/>
    <property type="project" value="InterPro"/>
</dbReference>
<dbReference type="PANTHER" id="PTHR12114:SF4">
    <property type="entry name" value="GH23568P"/>
    <property type="match status" value="1"/>
</dbReference>
<sequence>IIMTIIAGLKSHDSILSKLDTFKRKRKARLEVEELNKESRQAIEMAVSALTTDDPKQYQLGEGQERSFIEKSSQGVLQTVNEVLHVSESWASQRWTAERIHQKGLVAILRLLVVIARQFKPKMRFQAGIFLTVIIARKLNGKLEYRYEREYITGVTEILPGQLFHITLYSLAIDEISFCQPSASFEMNIQ</sequence>
<organism evidence="6">
    <name type="scientific">Schistosoma haematobium</name>
    <name type="common">Blood fluke</name>
    <dbReference type="NCBI Taxonomy" id="6185"/>
    <lineage>
        <taxon>Eukaryota</taxon>
        <taxon>Metazoa</taxon>
        <taxon>Spiralia</taxon>
        <taxon>Lophotrochozoa</taxon>
        <taxon>Platyhelminthes</taxon>
        <taxon>Trematoda</taxon>
        <taxon>Digenea</taxon>
        <taxon>Strigeidida</taxon>
        <taxon>Schistosomatoidea</taxon>
        <taxon>Schistosomatidae</taxon>
        <taxon>Schistosoma</taxon>
    </lineage>
</organism>
<dbReference type="GO" id="GO:0071963">
    <property type="term" value="P:establishment or maintenance of cell polarity regulating cell shape"/>
    <property type="evidence" value="ECO:0007669"/>
    <property type="project" value="TreeGrafter"/>
</dbReference>
<keyword evidence="3" id="KW-0677">Repeat</keyword>
<keyword evidence="5" id="KW-0206">Cytoskeleton</keyword>
<keyword evidence="4" id="KW-0009">Actin-binding</keyword>
<dbReference type="GO" id="GO:0005737">
    <property type="term" value="C:cytoplasm"/>
    <property type="evidence" value="ECO:0007669"/>
    <property type="project" value="TreeGrafter"/>
</dbReference>
<evidence type="ECO:0000256" key="3">
    <source>
        <dbReference type="ARBA" id="ARBA00022737"/>
    </source>
</evidence>
<dbReference type="AlphaFoldDB" id="A0A094ZPR5"/>
<dbReference type="GO" id="GO:0015629">
    <property type="term" value="C:actin cytoskeleton"/>
    <property type="evidence" value="ECO:0007669"/>
    <property type="project" value="TreeGrafter"/>
</dbReference>
<dbReference type="PANTHER" id="PTHR12114">
    <property type="entry name" value="PARVIN"/>
    <property type="match status" value="1"/>
</dbReference>
<feature type="non-terminal residue" evidence="6">
    <location>
        <position position="1"/>
    </location>
</feature>
<accession>A0A094ZPR5</accession>
<evidence type="ECO:0000256" key="4">
    <source>
        <dbReference type="ARBA" id="ARBA00023203"/>
    </source>
</evidence>
<dbReference type="InterPro" id="IPR028433">
    <property type="entry name" value="Parvin"/>
</dbReference>
<proteinExistence type="predicted"/>
<evidence type="ECO:0000256" key="1">
    <source>
        <dbReference type="ARBA" id="ARBA00004245"/>
    </source>
</evidence>
<gene>
    <name evidence="6" type="ORF">MS3_03272</name>
</gene>
<dbReference type="GO" id="GO:0003779">
    <property type="term" value="F:actin binding"/>
    <property type="evidence" value="ECO:0007669"/>
    <property type="project" value="UniProtKB-KW"/>
</dbReference>
<keyword evidence="2" id="KW-0963">Cytoplasm</keyword>
<comment type="subcellular location">
    <subcellularLocation>
        <location evidence="1">Cytoplasm</location>
        <location evidence="1">Cytoskeleton</location>
    </subcellularLocation>
</comment>
<dbReference type="GO" id="GO:0030031">
    <property type="term" value="P:cell projection assembly"/>
    <property type="evidence" value="ECO:0007669"/>
    <property type="project" value="TreeGrafter"/>
</dbReference>
<name>A0A094ZPR5_SCHHA</name>